<evidence type="ECO:0000313" key="2">
    <source>
        <dbReference type="EMBL" id="NOV47268.1"/>
    </source>
</evidence>
<dbReference type="AlphaFoldDB" id="A0A6M2DQE6"/>
<organism evidence="2">
    <name type="scientific">Xenopsylla cheopis</name>
    <name type="common">Oriental rat flea</name>
    <name type="synonym">Pulex cheopis</name>
    <dbReference type="NCBI Taxonomy" id="163159"/>
    <lineage>
        <taxon>Eukaryota</taxon>
        <taxon>Metazoa</taxon>
        <taxon>Ecdysozoa</taxon>
        <taxon>Arthropoda</taxon>
        <taxon>Hexapoda</taxon>
        <taxon>Insecta</taxon>
        <taxon>Pterygota</taxon>
        <taxon>Neoptera</taxon>
        <taxon>Endopterygota</taxon>
        <taxon>Siphonaptera</taxon>
        <taxon>Pulicidae</taxon>
        <taxon>Xenopsyllinae</taxon>
        <taxon>Xenopsylla</taxon>
    </lineage>
</organism>
<name>A0A6M2DQE6_XENCH</name>
<reference evidence="2" key="1">
    <citation type="submission" date="2020-03" db="EMBL/GenBank/DDBJ databases">
        <title>Transcriptomic Profiling of the Digestive Tract of the Rat Flea, Xenopsylla cheopis, Following Blood Feeding and Infection with Yersinia pestis.</title>
        <authorList>
            <person name="Bland D.M."/>
            <person name="Martens C.A."/>
            <person name="Virtaneva K."/>
            <person name="Kanakabandi K."/>
            <person name="Long D."/>
            <person name="Rosenke R."/>
            <person name="Saturday G.A."/>
            <person name="Hoyt F.H."/>
            <person name="Bruno D.P."/>
            <person name="Ribeiro J.M.C."/>
            <person name="Hinnebusch J."/>
        </authorList>
    </citation>
    <scope>NUCLEOTIDE SEQUENCE</scope>
</reference>
<evidence type="ECO:0000256" key="1">
    <source>
        <dbReference type="ARBA" id="ARBA00034127"/>
    </source>
</evidence>
<sequence>MGNLKKEIAKCKHPNSRKTVALIKKAKKFENKEKVKLGQHIKQNLLGEKLLWFRDKLENAEIYTSAQFDQLFEKYLSRFDEELEQIALKRSIGGHRNRQHASRQDTIRMTIEREREEYNGCGIEMIDIREPANLKQLREWEGELRLLCNFKIKRIAKKHLL</sequence>
<dbReference type="GO" id="GO:0005634">
    <property type="term" value="C:nucleus"/>
    <property type="evidence" value="ECO:0007669"/>
    <property type="project" value="TreeGrafter"/>
</dbReference>
<dbReference type="FunFam" id="1.20.1440.170:FF:000001">
    <property type="entry name" value="Translation machinery-associated 16 homolog"/>
    <property type="match status" value="1"/>
</dbReference>
<proteinExistence type="inferred from homology"/>
<dbReference type="InterPro" id="IPR021346">
    <property type="entry name" value="Tma16"/>
</dbReference>
<dbReference type="EMBL" id="GIIL01003542">
    <property type="protein sequence ID" value="NOV47268.1"/>
    <property type="molecule type" value="Transcribed_RNA"/>
</dbReference>
<dbReference type="PANTHER" id="PTHR13349:SF2">
    <property type="entry name" value="TRANSLATION MACHINERY-ASSOCIATED PROTEIN 16"/>
    <property type="match status" value="1"/>
</dbReference>
<comment type="similarity">
    <text evidence="1">Belongs to the TMA16 family.</text>
</comment>
<dbReference type="Gene3D" id="1.20.1440.170">
    <property type="entry name" value="Translation machinery-associated protein 16-like"/>
    <property type="match status" value="1"/>
</dbReference>
<protein>
    <submittedName>
        <fullName evidence="2">Putative translation machinery-associated protein 16</fullName>
    </submittedName>
</protein>
<dbReference type="Pfam" id="PF11176">
    <property type="entry name" value="Tma16"/>
    <property type="match status" value="1"/>
</dbReference>
<dbReference type="PANTHER" id="PTHR13349">
    <property type="entry name" value="TRANSLATION MACHINERY-ASSOCIATED PROTEIN 16"/>
    <property type="match status" value="1"/>
</dbReference>
<dbReference type="InterPro" id="IPR038356">
    <property type="entry name" value="Tma16_sf"/>
</dbReference>
<accession>A0A6M2DQE6</accession>